<evidence type="ECO:0000259" key="12">
    <source>
        <dbReference type="Pfam" id="PF19316"/>
    </source>
</evidence>
<evidence type="ECO:0000256" key="4">
    <source>
        <dbReference type="ARBA" id="ARBA00022502"/>
    </source>
</evidence>
<evidence type="ECO:0000256" key="8">
    <source>
        <dbReference type="ARBA" id="ARBA00022989"/>
    </source>
</evidence>
<feature type="transmembrane region" description="Helical" evidence="11">
    <location>
        <begin position="746"/>
        <end position="769"/>
    </location>
</feature>
<evidence type="ECO:0000256" key="10">
    <source>
        <dbReference type="ARBA" id="ARBA00023180"/>
    </source>
</evidence>
<evidence type="ECO:0000256" key="1">
    <source>
        <dbReference type="ARBA" id="ARBA00004477"/>
    </source>
</evidence>
<dbReference type="PANTHER" id="PTHR23071">
    <property type="entry name" value="PHOSPHATIDYLINOSITOL GLYCAN"/>
    <property type="match status" value="1"/>
</dbReference>
<feature type="domain" description="GPI ethanolamine phosphate transferase 2 C-terminal" evidence="12">
    <location>
        <begin position="873"/>
        <end position="1067"/>
    </location>
</feature>
<comment type="pathway">
    <text evidence="2">Glycolipid biosynthesis; glycosylphosphatidylinositol-anchor biosynthesis.</text>
</comment>
<feature type="transmembrane region" description="Helical" evidence="11">
    <location>
        <begin position="1054"/>
        <end position="1073"/>
    </location>
</feature>
<sequence>MSYVKYLFVLIIFAFIISSGIHIFSKGFLLTRDSRTEKRQCDKFYVKLDENYCISDSDNKKACSNQNVFEIVSNISSSAENLCFEKKSKVIIVLIDALKFEFGVFNEKLNDPLPYQNKLPIIHELLKKHPDNSRFMKFIADPPTTTLQRLKGITTGSLPTFIDMGSNFATPEINEDNIIDQMVANNLTVVFAGDNTWTELFPKRFKRSYAYPSFNIHDLDSVDNAIMKILPTELKKPDWDVIITHFLGVDHCGHKHGALHHEMSRKLTEMNDMIKMLAESIDEDTTLFVFGDHGMTLPSGDHGGATSDETDALLFAYSKKKFVDGHLGHDDDFMQQIDLTPTLSTILGIPIPFSNLGTINFKLLPDVSYKGIKRHELLSMHLWHNAKQIKNYFSTYSDEHKDIFAHEDLDRINTKFEIFELRISTIFNEEAFKSVSKDLRLTLDSMLELCRNIWINFNPQLMVQGMLLSFLGIFVLFIIIYNIPVSEFSNIFTKKLLVYQAWASVIAVNIGYVMHENFGWDNKIIAALFLGSICHVLFFGYIIIKNWTTIVESMMSADKFINLMSRMSFAFSIAVFFSNSFIVQEQYILCFLLIVQIIHALHEYRKAASFVDMKKLKITGLFQTTSSKVVIVAIITIGLLRMSQMFFKCREEQGNCWDFLANTENVAKVKDGNMKVFPVIILAIFVTIVRAFLKANGNLTGYSPHVILMKFGPTVSVVAACGYLVLSQKQMTRPIASFVHLDTLAWIVYGMFIIELIIFVISPLLVYILPRRDGSFSLSDASNAIPELYRHMKQVINDQTANKSQTPVVYGLATVYSSVFLAFGTVLSIVLALLLGIDVCNGFVIILFVGSGILFIFSILRYESSSSIEECFHPSFSLIVTWYLLYSYGFYSTSHQPTISQIDWNAAFVGRTANFDHSNILSAILVLLSTFNSNVVLLILYPLLVIGPFMIYALWPNMPIKSDKKAKEDTALNYRKISLNDDSESNKDMKSVSRGEINLHENENIFMTSVFKVGCQFLLLQGTKVFASMIACTILCRHLMVWKIFAPRFIYEGIATYISFVAIVLGFVLVMRINRSVKSLINKLIL</sequence>
<reference evidence="13" key="1">
    <citation type="submission" date="2022-01" db="EMBL/GenBank/DDBJ databases">
        <authorList>
            <person name="King R."/>
        </authorList>
    </citation>
    <scope>NUCLEOTIDE SEQUENCE</scope>
</reference>
<dbReference type="InterPro" id="IPR037675">
    <property type="entry name" value="PIG-O_N"/>
</dbReference>
<dbReference type="EMBL" id="OU895879">
    <property type="protein sequence ID" value="CAG9809643.1"/>
    <property type="molecule type" value="Genomic_DNA"/>
</dbReference>
<comment type="similarity">
    <text evidence="3">Belongs to the PIGG/PIGN/PIGO family. PIGO subfamily.</text>
</comment>
<proteinExistence type="inferred from homology"/>
<feature type="transmembrane region" description="Helical" evidence="11">
    <location>
        <begin position="6"/>
        <end position="29"/>
    </location>
</feature>
<feature type="transmembrane region" description="Helical" evidence="11">
    <location>
        <begin position="843"/>
        <end position="860"/>
    </location>
</feature>
<keyword evidence="5" id="KW-0808">Transferase</keyword>
<evidence type="ECO:0000256" key="11">
    <source>
        <dbReference type="SAM" id="Phobius"/>
    </source>
</evidence>
<dbReference type="Gene3D" id="3.40.720.10">
    <property type="entry name" value="Alkaline Phosphatase, subunit A"/>
    <property type="match status" value="1"/>
</dbReference>
<keyword evidence="7" id="KW-0256">Endoplasmic reticulum</keyword>
<dbReference type="InterPro" id="IPR039524">
    <property type="entry name" value="PIGO/GPI13"/>
</dbReference>
<accession>A0A9N9WZ81</accession>
<evidence type="ECO:0000256" key="7">
    <source>
        <dbReference type="ARBA" id="ARBA00022824"/>
    </source>
</evidence>
<evidence type="ECO:0000313" key="13">
    <source>
        <dbReference type="EMBL" id="CAG9809643.1"/>
    </source>
</evidence>
<dbReference type="InterPro" id="IPR017850">
    <property type="entry name" value="Alkaline_phosphatase_core_sf"/>
</dbReference>
<dbReference type="Pfam" id="PF01663">
    <property type="entry name" value="Phosphodiest"/>
    <property type="match status" value="1"/>
</dbReference>
<dbReference type="GO" id="GO:0051377">
    <property type="term" value="F:mannose-ethanolamine phosphotransferase activity"/>
    <property type="evidence" value="ECO:0007669"/>
    <property type="project" value="InterPro"/>
</dbReference>
<evidence type="ECO:0000256" key="6">
    <source>
        <dbReference type="ARBA" id="ARBA00022692"/>
    </source>
</evidence>
<keyword evidence="14" id="KW-1185">Reference proteome</keyword>
<keyword evidence="8 11" id="KW-1133">Transmembrane helix</keyword>
<feature type="transmembrane region" description="Helical" evidence="11">
    <location>
        <begin position="569"/>
        <end position="595"/>
    </location>
</feature>
<evidence type="ECO:0000256" key="9">
    <source>
        <dbReference type="ARBA" id="ARBA00023136"/>
    </source>
</evidence>
<feature type="transmembrane region" description="Helical" evidence="11">
    <location>
        <begin position="496"/>
        <end position="513"/>
    </location>
</feature>
<dbReference type="AlphaFoldDB" id="A0A9N9WZ81"/>
<dbReference type="PANTHER" id="PTHR23071:SF1">
    <property type="entry name" value="GPI ETHANOLAMINE PHOSPHATE TRANSFERASE 3"/>
    <property type="match status" value="1"/>
</dbReference>
<protein>
    <recommendedName>
        <fullName evidence="12">GPI ethanolamine phosphate transferase 2 C-terminal domain-containing protein</fullName>
    </recommendedName>
</protein>
<dbReference type="CDD" id="cd16023">
    <property type="entry name" value="GPI_EPT_3"/>
    <property type="match status" value="1"/>
</dbReference>
<keyword evidence="6 11" id="KW-0812">Transmembrane</keyword>
<feature type="transmembrane region" description="Helical" evidence="11">
    <location>
        <begin position="935"/>
        <end position="955"/>
    </location>
</feature>
<feature type="transmembrane region" description="Helical" evidence="11">
    <location>
        <begin position="872"/>
        <end position="891"/>
    </location>
</feature>
<dbReference type="Proteomes" id="UP001153620">
    <property type="component" value="Chromosome 3"/>
</dbReference>
<feature type="transmembrane region" description="Helical" evidence="11">
    <location>
        <begin position="616"/>
        <end position="640"/>
    </location>
</feature>
<comment type="subcellular location">
    <subcellularLocation>
        <location evidence="1">Endoplasmic reticulum membrane</location>
        <topology evidence="1">Multi-pass membrane protein</topology>
    </subcellularLocation>
</comment>
<keyword evidence="10" id="KW-0325">Glycoprotein</keyword>
<reference evidence="13" key="2">
    <citation type="submission" date="2022-10" db="EMBL/GenBank/DDBJ databases">
        <authorList>
            <consortium name="ENA_rothamsted_submissions"/>
            <consortium name="culmorum"/>
            <person name="King R."/>
        </authorList>
    </citation>
    <scope>NUCLEOTIDE SEQUENCE</scope>
</reference>
<feature type="transmembrane region" description="Helical" evidence="11">
    <location>
        <begin position="525"/>
        <end position="544"/>
    </location>
</feature>
<feature type="transmembrane region" description="Helical" evidence="11">
    <location>
        <begin position="705"/>
        <end position="726"/>
    </location>
</feature>
<keyword evidence="4" id="KW-0337">GPI-anchor biosynthesis</keyword>
<dbReference type="OrthoDB" id="272139at2759"/>
<organism evidence="13 14">
    <name type="scientific">Chironomus riparius</name>
    <dbReference type="NCBI Taxonomy" id="315576"/>
    <lineage>
        <taxon>Eukaryota</taxon>
        <taxon>Metazoa</taxon>
        <taxon>Ecdysozoa</taxon>
        <taxon>Arthropoda</taxon>
        <taxon>Hexapoda</taxon>
        <taxon>Insecta</taxon>
        <taxon>Pterygota</taxon>
        <taxon>Neoptera</taxon>
        <taxon>Endopterygota</taxon>
        <taxon>Diptera</taxon>
        <taxon>Nematocera</taxon>
        <taxon>Chironomoidea</taxon>
        <taxon>Chironomidae</taxon>
        <taxon>Chironominae</taxon>
        <taxon>Chironomus</taxon>
    </lineage>
</organism>
<dbReference type="InterPro" id="IPR045687">
    <property type="entry name" value="PIGG/GPI7_C"/>
</dbReference>
<evidence type="ECO:0000256" key="5">
    <source>
        <dbReference type="ARBA" id="ARBA00022679"/>
    </source>
</evidence>
<gene>
    <name evidence="13" type="ORF">CHIRRI_LOCUS12463</name>
</gene>
<evidence type="ECO:0000256" key="3">
    <source>
        <dbReference type="ARBA" id="ARBA00008695"/>
    </source>
</evidence>
<feature type="transmembrane region" description="Helical" evidence="11">
    <location>
        <begin position="461"/>
        <end position="484"/>
    </location>
</feature>
<evidence type="ECO:0000256" key="2">
    <source>
        <dbReference type="ARBA" id="ARBA00004687"/>
    </source>
</evidence>
<feature type="transmembrane region" description="Helical" evidence="11">
    <location>
        <begin position="676"/>
        <end position="693"/>
    </location>
</feature>
<name>A0A9N9WZ81_9DIPT</name>
<keyword evidence="9 11" id="KW-0472">Membrane</keyword>
<dbReference type="InterPro" id="IPR002591">
    <property type="entry name" value="Phosphodiest/P_Trfase"/>
</dbReference>
<dbReference type="Pfam" id="PF19316">
    <property type="entry name" value="PIGO_PIGG"/>
    <property type="match status" value="1"/>
</dbReference>
<dbReference type="GO" id="GO:0006506">
    <property type="term" value="P:GPI anchor biosynthetic process"/>
    <property type="evidence" value="ECO:0007669"/>
    <property type="project" value="UniProtKB-KW"/>
</dbReference>
<dbReference type="GO" id="GO:0005789">
    <property type="term" value="C:endoplasmic reticulum membrane"/>
    <property type="evidence" value="ECO:0007669"/>
    <property type="project" value="UniProtKB-SubCell"/>
</dbReference>
<evidence type="ECO:0000313" key="14">
    <source>
        <dbReference type="Proteomes" id="UP001153620"/>
    </source>
</evidence>
<dbReference type="SUPFAM" id="SSF53649">
    <property type="entry name" value="Alkaline phosphatase-like"/>
    <property type="match status" value="1"/>
</dbReference>
<feature type="transmembrane region" description="Helical" evidence="11">
    <location>
        <begin position="808"/>
        <end position="837"/>
    </location>
</feature>